<name>A0A2T6C003_9FLAO</name>
<dbReference type="PANTHER" id="PTHR42852">
    <property type="entry name" value="THIOL:DISULFIDE INTERCHANGE PROTEIN DSBE"/>
    <property type="match status" value="1"/>
</dbReference>
<dbReference type="PROSITE" id="PS51352">
    <property type="entry name" value="THIOREDOXIN_2"/>
    <property type="match status" value="1"/>
</dbReference>
<dbReference type="Proteomes" id="UP000244090">
    <property type="component" value="Unassembled WGS sequence"/>
</dbReference>
<keyword evidence="7" id="KW-1185">Reference proteome</keyword>
<comment type="caution">
    <text evidence="6">The sequence shown here is derived from an EMBL/GenBank/DDBJ whole genome shotgun (WGS) entry which is preliminary data.</text>
</comment>
<dbReference type="SUPFAM" id="SSF52833">
    <property type="entry name" value="Thioredoxin-like"/>
    <property type="match status" value="1"/>
</dbReference>
<keyword evidence="4" id="KW-0676">Redox-active center</keyword>
<feature type="domain" description="Thioredoxin" evidence="5">
    <location>
        <begin position="226"/>
        <end position="371"/>
    </location>
</feature>
<dbReference type="Pfam" id="PF14289">
    <property type="entry name" value="DUF4369"/>
    <property type="match status" value="1"/>
</dbReference>
<evidence type="ECO:0000313" key="7">
    <source>
        <dbReference type="Proteomes" id="UP000244090"/>
    </source>
</evidence>
<dbReference type="GO" id="GO:0016209">
    <property type="term" value="F:antioxidant activity"/>
    <property type="evidence" value="ECO:0007669"/>
    <property type="project" value="InterPro"/>
</dbReference>
<dbReference type="InterPro" id="IPR013766">
    <property type="entry name" value="Thioredoxin_domain"/>
</dbReference>
<dbReference type="InterPro" id="IPR017937">
    <property type="entry name" value="Thioredoxin_CS"/>
</dbReference>
<proteinExistence type="predicted"/>
<dbReference type="GO" id="GO:0030313">
    <property type="term" value="C:cell envelope"/>
    <property type="evidence" value="ECO:0007669"/>
    <property type="project" value="UniProtKB-SubCell"/>
</dbReference>
<dbReference type="InterPro" id="IPR025380">
    <property type="entry name" value="DUF4369"/>
</dbReference>
<dbReference type="Gene3D" id="3.40.30.10">
    <property type="entry name" value="Glutaredoxin"/>
    <property type="match status" value="1"/>
</dbReference>
<gene>
    <name evidence="6" type="ORF">C8N46_104288</name>
</gene>
<dbReference type="InterPro" id="IPR000866">
    <property type="entry name" value="AhpC/TSA"/>
</dbReference>
<sequence length="371" mass="41020">MGLLLFVSCGEQSQNSGDGYVIETTVNGIPDGVRAFLKVPNDKGAPQPKDTAIVQNGKFIFTGKVEYPQLGFIYVNGTQSNINVILENAPILIDAHKDSLSAAKISGGKHNEEYLNFIEASKELSKRVQEVRAEYQKAMIAKDTAAVAIAKKKVSAIDKEALQYQEDYVLEHPTSYISVMLVNRMLQNKLTTPKNAKQFFDGLPDDMKKTRIGQELFIKTTELLRTAVGSVATNFTAPNPDGEMISLNDIKGKVTVIDFWAAWCGPCRKENPNLVKIYNKYHEDGLEIIGVSLDGRPNQNNPKEAWINAIKTDGLPWHQVSNLDGGRDAIARTYNVRTIPATFILNEKGEIVAKNLRGDVLEAKIKELLGK</sequence>
<dbReference type="AlphaFoldDB" id="A0A2T6C003"/>
<evidence type="ECO:0000259" key="5">
    <source>
        <dbReference type="PROSITE" id="PS51352"/>
    </source>
</evidence>
<reference evidence="6 7" key="1">
    <citation type="submission" date="2018-04" db="EMBL/GenBank/DDBJ databases">
        <title>Genomic Encyclopedia of Archaeal and Bacterial Type Strains, Phase II (KMG-II): from individual species to whole genera.</title>
        <authorList>
            <person name="Goeker M."/>
        </authorList>
    </citation>
    <scope>NUCLEOTIDE SEQUENCE [LARGE SCALE GENOMIC DNA]</scope>
    <source>
        <strain evidence="6 7">DSM 25731</strain>
    </source>
</reference>
<organism evidence="6 7">
    <name type="scientific">Kordia periserrulae</name>
    <dbReference type="NCBI Taxonomy" id="701523"/>
    <lineage>
        <taxon>Bacteria</taxon>
        <taxon>Pseudomonadati</taxon>
        <taxon>Bacteroidota</taxon>
        <taxon>Flavobacteriia</taxon>
        <taxon>Flavobacteriales</taxon>
        <taxon>Flavobacteriaceae</taxon>
        <taxon>Kordia</taxon>
    </lineage>
</organism>
<dbReference type="CDD" id="cd02966">
    <property type="entry name" value="TlpA_like_family"/>
    <property type="match status" value="1"/>
</dbReference>
<dbReference type="InterPro" id="IPR036249">
    <property type="entry name" value="Thioredoxin-like_sf"/>
</dbReference>
<keyword evidence="3" id="KW-1015">Disulfide bond</keyword>
<evidence type="ECO:0000256" key="4">
    <source>
        <dbReference type="ARBA" id="ARBA00023284"/>
    </source>
</evidence>
<evidence type="ECO:0000256" key="1">
    <source>
        <dbReference type="ARBA" id="ARBA00004196"/>
    </source>
</evidence>
<evidence type="ECO:0000256" key="3">
    <source>
        <dbReference type="ARBA" id="ARBA00023157"/>
    </source>
</evidence>
<dbReference type="GO" id="GO:0016491">
    <property type="term" value="F:oxidoreductase activity"/>
    <property type="evidence" value="ECO:0007669"/>
    <property type="project" value="InterPro"/>
</dbReference>
<protein>
    <submittedName>
        <fullName evidence="6">Peroxiredoxin</fullName>
    </submittedName>
</protein>
<dbReference type="InterPro" id="IPR050553">
    <property type="entry name" value="Thioredoxin_ResA/DsbE_sf"/>
</dbReference>
<keyword evidence="2" id="KW-0201">Cytochrome c-type biogenesis</keyword>
<evidence type="ECO:0000313" key="6">
    <source>
        <dbReference type="EMBL" id="PTX61645.1"/>
    </source>
</evidence>
<dbReference type="PROSITE" id="PS00194">
    <property type="entry name" value="THIOREDOXIN_1"/>
    <property type="match status" value="1"/>
</dbReference>
<dbReference type="GO" id="GO:0017004">
    <property type="term" value="P:cytochrome complex assembly"/>
    <property type="evidence" value="ECO:0007669"/>
    <property type="project" value="UniProtKB-KW"/>
</dbReference>
<dbReference type="Pfam" id="PF00578">
    <property type="entry name" value="AhpC-TSA"/>
    <property type="match status" value="1"/>
</dbReference>
<dbReference type="EMBL" id="QBKT01000004">
    <property type="protein sequence ID" value="PTX61645.1"/>
    <property type="molecule type" value="Genomic_DNA"/>
</dbReference>
<dbReference type="PANTHER" id="PTHR42852:SF6">
    <property type="entry name" value="THIOL:DISULFIDE INTERCHANGE PROTEIN DSBE"/>
    <property type="match status" value="1"/>
</dbReference>
<comment type="subcellular location">
    <subcellularLocation>
        <location evidence="1">Cell envelope</location>
    </subcellularLocation>
</comment>
<accession>A0A2T6C003</accession>
<evidence type="ECO:0000256" key="2">
    <source>
        <dbReference type="ARBA" id="ARBA00022748"/>
    </source>
</evidence>